<evidence type="ECO:0000256" key="1">
    <source>
        <dbReference type="ARBA" id="ARBA00004533"/>
    </source>
</evidence>
<name>A0A450SU84_9GAMM</name>
<keyword evidence="2" id="KW-1003">Cell membrane</keyword>
<evidence type="ECO:0000256" key="3">
    <source>
        <dbReference type="ARBA" id="ARBA00022519"/>
    </source>
</evidence>
<evidence type="ECO:0000256" key="4">
    <source>
        <dbReference type="ARBA" id="ARBA00022692"/>
    </source>
</evidence>
<dbReference type="GO" id="GO:0005886">
    <property type="term" value="C:plasma membrane"/>
    <property type="evidence" value="ECO:0007669"/>
    <property type="project" value="UniProtKB-SubCell"/>
</dbReference>
<protein>
    <submittedName>
        <fullName evidence="8">Paraquat-inducible protein A</fullName>
    </submittedName>
</protein>
<accession>A0A450SU84</accession>
<feature type="transmembrane region" description="Helical" evidence="7">
    <location>
        <begin position="56"/>
        <end position="76"/>
    </location>
</feature>
<proteinExistence type="predicted"/>
<evidence type="ECO:0000256" key="7">
    <source>
        <dbReference type="SAM" id="Phobius"/>
    </source>
</evidence>
<dbReference type="PANTHER" id="PTHR30462">
    <property type="entry name" value="INTERMEMBRANE TRANSPORT PROTEIN PQIB-RELATED"/>
    <property type="match status" value="1"/>
</dbReference>
<evidence type="ECO:0000313" key="8">
    <source>
        <dbReference type="EMBL" id="VFJ57549.1"/>
    </source>
</evidence>
<evidence type="ECO:0000256" key="2">
    <source>
        <dbReference type="ARBA" id="ARBA00022475"/>
    </source>
</evidence>
<keyword evidence="5 7" id="KW-1133">Transmembrane helix</keyword>
<dbReference type="PANTHER" id="PTHR30462:SF3">
    <property type="entry name" value="INTERMEMBRANE TRANSPORT PROTEIN PQIA"/>
    <property type="match status" value="1"/>
</dbReference>
<comment type="subcellular location">
    <subcellularLocation>
        <location evidence="1">Cell inner membrane</location>
    </subcellularLocation>
</comment>
<evidence type="ECO:0000256" key="6">
    <source>
        <dbReference type="ARBA" id="ARBA00023136"/>
    </source>
</evidence>
<reference evidence="8" key="1">
    <citation type="submission" date="2019-02" db="EMBL/GenBank/DDBJ databases">
        <authorList>
            <person name="Gruber-Vodicka R. H."/>
            <person name="Seah K. B. B."/>
        </authorList>
    </citation>
    <scope>NUCLEOTIDE SEQUENCE</scope>
    <source>
        <strain evidence="8">BECK_DK161</strain>
    </source>
</reference>
<evidence type="ECO:0000256" key="5">
    <source>
        <dbReference type="ARBA" id="ARBA00022989"/>
    </source>
</evidence>
<keyword evidence="4 7" id="KW-0812">Transmembrane</keyword>
<dbReference type="Pfam" id="PF04403">
    <property type="entry name" value="PqiA"/>
    <property type="match status" value="1"/>
</dbReference>
<dbReference type="InterPro" id="IPR007498">
    <property type="entry name" value="PqiA-like"/>
</dbReference>
<keyword evidence="3" id="KW-0997">Cell inner membrane</keyword>
<dbReference type="AlphaFoldDB" id="A0A450SU84"/>
<feature type="transmembrane region" description="Helical" evidence="7">
    <location>
        <begin position="101"/>
        <end position="130"/>
    </location>
</feature>
<keyword evidence="6 7" id="KW-0472">Membrane</keyword>
<dbReference type="InterPro" id="IPR051800">
    <property type="entry name" value="PqiA-PqiB_transport"/>
</dbReference>
<feature type="transmembrane region" description="Helical" evidence="7">
    <location>
        <begin position="177"/>
        <end position="200"/>
    </location>
</feature>
<organism evidence="8">
    <name type="scientific">Candidatus Kentrum sp. DK</name>
    <dbReference type="NCBI Taxonomy" id="2126562"/>
    <lineage>
        <taxon>Bacteria</taxon>
        <taxon>Pseudomonadati</taxon>
        <taxon>Pseudomonadota</taxon>
        <taxon>Gammaproteobacteria</taxon>
        <taxon>Candidatus Kentrum</taxon>
    </lineage>
</organism>
<feature type="transmembrane region" description="Helical" evidence="7">
    <location>
        <begin position="151"/>
        <end position="171"/>
    </location>
</feature>
<sequence>MSAKIEGISARAAGLVACATCGRVHRLPEGPSAAKLRCARCGGALHSRKPRGIQRAWALLLTGILLYIPANIYPIMTTWSMGRPQADTIASGIVSLWHHGAYGIAGVVFVASLVIPVMKFLVIVYLLLSVRGKRSLAPGQKTRMYHVTEFIGPWSMVDVFVMALLVALVRMGGIATVIPGVAAAAFAAMVGATMLSAMAFDPRLLWDREDNDIESPGG</sequence>
<dbReference type="EMBL" id="CAADEY010000060">
    <property type="protein sequence ID" value="VFJ57549.1"/>
    <property type="molecule type" value="Genomic_DNA"/>
</dbReference>
<gene>
    <name evidence="8" type="ORF">BECKDK2373C_GA0170839_106019</name>
</gene>